<protein>
    <submittedName>
        <fullName evidence="1">Uncharacterized protein</fullName>
    </submittedName>
</protein>
<accession>A0A6C0F1D1</accession>
<dbReference type="AlphaFoldDB" id="A0A6C0F1D1"/>
<sequence>MSSIFLFDHDEATNNKLNIDELYERRQKRDLKQLSIFNKILNRIHKRIQHTAKNKNCNDNFIWFNVPEYLVGEPIYDKGECLGYLVSQLENNGFHVKYMHPNTLFISWHNWVPSYVRSEIKKKMGVVVDEKGNVIEKPEPEQQMNQTTQQKDQKYTPIKNYKPSVYGQDLLEKVEKKITFDV</sequence>
<reference evidence="1" key="1">
    <citation type="journal article" date="2020" name="Nature">
        <title>Giant virus diversity and host interactions through global metagenomics.</title>
        <authorList>
            <person name="Schulz F."/>
            <person name="Roux S."/>
            <person name="Paez-Espino D."/>
            <person name="Jungbluth S."/>
            <person name="Walsh D.A."/>
            <person name="Denef V.J."/>
            <person name="McMahon K.D."/>
            <person name="Konstantinidis K.T."/>
            <person name="Eloe-Fadrosh E.A."/>
            <person name="Kyrpides N.C."/>
            <person name="Woyke T."/>
        </authorList>
    </citation>
    <scope>NUCLEOTIDE SEQUENCE</scope>
    <source>
        <strain evidence="1">GVMAG-M-3300009180-1</strain>
    </source>
</reference>
<dbReference type="InterPro" id="IPR043977">
    <property type="entry name" value="DUF5759"/>
</dbReference>
<organism evidence="1">
    <name type="scientific">viral metagenome</name>
    <dbReference type="NCBI Taxonomy" id="1070528"/>
    <lineage>
        <taxon>unclassified sequences</taxon>
        <taxon>metagenomes</taxon>
        <taxon>organismal metagenomes</taxon>
    </lineage>
</organism>
<name>A0A6C0F1D1_9ZZZZ</name>
<dbReference type="Pfam" id="PF19063">
    <property type="entry name" value="DUF5759"/>
    <property type="match status" value="1"/>
</dbReference>
<evidence type="ECO:0000313" key="1">
    <source>
        <dbReference type="EMBL" id="QHT35198.1"/>
    </source>
</evidence>
<dbReference type="EMBL" id="MN739014">
    <property type="protein sequence ID" value="QHT35198.1"/>
    <property type="molecule type" value="Genomic_DNA"/>
</dbReference>
<proteinExistence type="predicted"/>